<evidence type="ECO:0000313" key="4">
    <source>
        <dbReference type="EMBL" id="RKR30221.1"/>
    </source>
</evidence>
<dbReference type="InterPro" id="IPR036770">
    <property type="entry name" value="Ankyrin_rpt-contain_sf"/>
</dbReference>
<dbReference type="PANTHER" id="PTHR24171">
    <property type="entry name" value="ANKYRIN REPEAT DOMAIN-CONTAINING PROTEIN 39-RELATED"/>
    <property type="match status" value="1"/>
</dbReference>
<dbReference type="Pfam" id="PF12796">
    <property type="entry name" value="Ank_2"/>
    <property type="match status" value="1"/>
</dbReference>
<dbReference type="AlphaFoldDB" id="A0A495FNB5"/>
<dbReference type="PROSITE" id="PS50088">
    <property type="entry name" value="ANK_REPEAT"/>
    <property type="match status" value="2"/>
</dbReference>
<dbReference type="SUPFAM" id="SSF48403">
    <property type="entry name" value="Ankyrin repeat"/>
    <property type="match status" value="1"/>
</dbReference>
<protein>
    <submittedName>
        <fullName evidence="4">Ankyrin repeat protein</fullName>
    </submittedName>
</protein>
<feature type="repeat" description="ANK" evidence="3">
    <location>
        <begin position="47"/>
        <end position="79"/>
    </location>
</feature>
<proteinExistence type="predicted"/>
<keyword evidence="1" id="KW-0677">Repeat</keyword>
<dbReference type="PROSITE" id="PS50297">
    <property type="entry name" value="ANK_REP_REGION"/>
    <property type="match status" value="2"/>
</dbReference>
<comment type="caution">
    <text evidence="4">The sequence shown here is derived from an EMBL/GenBank/DDBJ whole genome shotgun (WGS) entry which is preliminary data.</text>
</comment>
<organism evidence="4 5">
    <name type="scientific">Arthrobacter oryzae</name>
    <dbReference type="NCBI Taxonomy" id="409290"/>
    <lineage>
        <taxon>Bacteria</taxon>
        <taxon>Bacillati</taxon>
        <taxon>Actinomycetota</taxon>
        <taxon>Actinomycetes</taxon>
        <taxon>Micrococcales</taxon>
        <taxon>Micrococcaceae</taxon>
        <taxon>Arthrobacter</taxon>
    </lineage>
</organism>
<evidence type="ECO:0000256" key="2">
    <source>
        <dbReference type="ARBA" id="ARBA00023043"/>
    </source>
</evidence>
<keyword evidence="2 3" id="KW-0040">ANK repeat</keyword>
<dbReference type="EMBL" id="RBIR01000001">
    <property type="protein sequence ID" value="RKR30221.1"/>
    <property type="molecule type" value="Genomic_DNA"/>
</dbReference>
<sequence>MNVDNEPRQRVDPAGRSPLHYAALEDDPGAIARLLAEGALPDVVDRPGFTPLHLAAQEFAHTAAASLLDAGARVDAENVFGNTPLWVAVFNSKGRGELIGLLRSHAADPLHVNASGQTPVGLARLIGNYDVVQYFQDIPE</sequence>
<accession>A0A495FNB5</accession>
<dbReference type="Proteomes" id="UP000276055">
    <property type="component" value="Unassembled WGS sequence"/>
</dbReference>
<reference evidence="4 5" key="1">
    <citation type="submission" date="2018-10" db="EMBL/GenBank/DDBJ databases">
        <title>Genomic Encyclopedia of Type Strains, Phase IV (KMG-IV): sequencing the most valuable type-strain genomes for metagenomic binning, comparative biology and taxonomic classification.</title>
        <authorList>
            <person name="Goeker M."/>
        </authorList>
    </citation>
    <scope>NUCLEOTIDE SEQUENCE [LARGE SCALE GENOMIC DNA]</scope>
    <source>
        <strain evidence="4 5">DSM 25586</strain>
    </source>
</reference>
<evidence type="ECO:0000256" key="1">
    <source>
        <dbReference type="ARBA" id="ARBA00022737"/>
    </source>
</evidence>
<evidence type="ECO:0000313" key="5">
    <source>
        <dbReference type="Proteomes" id="UP000276055"/>
    </source>
</evidence>
<feature type="repeat" description="ANK" evidence="3">
    <location>
        <begin position="14"/>
        <end position="46"/>
    </location>
</feature>
<dbReference type="OrthoDB" id="9812708at2"/>
<dbReference type="PANTHER" id="PTHR24171:SF9">
    <property type="entry name" value="ANKYRIN REPEAT DOMAIN-CONTAINING PROTEIN 39"/>
    <property type="match status" value="1"/>
</dbReference>
<dbReference type="InterPro" id="IPR002110">
    <property type="entry name" value="Ankyrin_rpt"/>
</dbReference>
<dbReference type="SMART" id="SM00248">
    <property type="entry name" value="ANK"/>
    <property type="match status" value="3"/>
</dbReference>
<evidence type="ECO:0000256" key="3">
    <source>
        <dbReference type="PROSITE-ProRule" id="PRU00023"/>
    </source>
</evidence>
<gene>
    <name evidence="4" type="ORF">C8D78_0543</name>
</gene>
<name>A0A495FNB5_9MICC</name>
<dbReference type="Gene3D" id="1.25.40.20">
    <property type="entry name" value="Ankyrin repeat-containing domain"/>
    <property type="match status" value="1"/>
</dbReference>